<comment type="caution">
    <text evidence="3">The sequence shown here is derived from an EMBL/GenBank/DDBJ whole genome shotgun (WGS) entry which is preliminary data.</text>
</comment>
<sequence>MIRTILYVSYSLLLLIAGYSAVLAQNGQIIAAATHQKLQHHSGSLSAEQRKYNAGSNGVIVMTYNIHHANPPSREKEHIDLDTIAAVIRNAKADLVAIQELDSAVIRSGNSFQLKLLAEKLNMYYYFAKAISYQGGSYGVGILSRYPIRDMQTVQLPKIEGFTGEDRVLAVVKITLPKNKDIYFGCTHLDVSKEENRILQTKAIAGFAAKLAVPFIMGGDLNSTNEKAAIQQLYNVLQDASSKQEPTIPVLKPVRRIDYILYTRNAFRVKNEEVLTSRNYESDHLPFVAHLTW</sequence>
<dbReference type="Pfam" id="PF03372">
    <property type="entry name" value="Exo_endo_phos"/>
    <property type="match status" value="1"/>
</dbReference>
<keyword evidence="4" id="KW-1185">Reference proteome</keyword>
<dbReference type="PANTHER" id="PTHR14859:SF15">
    <property type="entry name" value="ENDONUCLEASE_EXONUCLEASE_PHOSPHATASE DOMAIN-CONTAINING PROTEIN"/>
    <property type="match status" value="1"/>
</dbReference>
<feature type="signal peptide" evidence="1">
    <location>
        <begin position="1"/>
        <end position="24"/>
    </location>
</feature>
<name>A0A4Q1D570_9BACT</name>
<dbReference type="AlphaFoldDB" id="A0A4Q1D570"/>
<evidence type="ECO:0000313" key="3">
    <source>
        <dbReference type="EMBL" id="RXK83106.1"/>
    </source>
</evidence>
<dbReference type="Gene3D" id="3.60.10.10">
    <property type="entry name" value="Endonuclease/exonuclease/phosphatase"/>
    <property type="match status" value="1"/>
</dbReference>
<protein>
    <submittedName>
        <fullName evidence="3">Endonuclease/exonuclease/phosphatase</fullName>
    </submittedName>
</protein>
<dbReference type="RefSeq" id="WP_129004083.1">
    <property type="nucleotide sequence ID" value="NZ_SDHZ01000002.1"/>
</dbReference>
<dbReference type="EMBL" id="SDHZ01000002">
    <property type="protein sequence ID" value="RXK83106.1"/>
    <property type="molecule type" value="Genomic_DNA"/>
</dbReference>
<keyword evidence="3" id="KW-0269">Exonuclease</keyword>
<evidence type="ECO:0000256" key="1">
    <source>
        <dbReference type="SAM" id="SignalP"/>
    </source>
</evidence>
<accession>A0A4Q1D570</accession>
<dbReference type="InterPro" id="IPR051916">
    <property type="entry name" value="GPI-anchor_lipid_remodeler"/>
</dbReference>
<dbReference type="Proteomes" id="UP000290545">
    <property type="component" value="Unassembled WGS sequence"/>
</dbReference>
<keyword evidence="3" id="KW-0378">Hydrolase</keyword>
<dbReference type="GO" id="GO:0016020">
    <property type="term" value="C:membrane"/>
    <property type="evidence" value="ECO:0007669"/>
    <property type="project" value="GOC"/>
</dbReference>
<keyword evidence="1" id="KW-0732">Signal</keyword>
<feature type="chain" id="PRO_5020324671" evidence="1">
    <location>
        <begin position="25"/>
        <end position="293"/>
    </location>
</feature>
<evidence type="ECO:0000259" key="2">
    <source>
        <dbReference type="Pfam" id="PF03372"/>
    </source>
</evidence>
<dbReference type="OrthoDB" id="5447300at2"/>
<keyword evidence="3" id="KW-0255">Endonuclease</keyword>
<organism evidence="3 4">
    <name type="scientific">Filimonas effusa</name>
    <dbReference type="NCBI Taxonomy" id="2508721"/>
    <lineage>
        <taxon>Bacteria</taxon>
        <taxon>Pseudomonadati</taxon>
        <taxon>Bacteroidota</taxon>
        <taxon>Chitinophagia</taxon>
        <taxon>Chitinophagales</taxon>
        <taxon>Chitinophagaceae</taxon>
        <taxon>Filimonas</taxon>
    </lineage>
</organism>
<dbReference type="GO" id="GO:0004527">
    <property type="term" value="F:exonuclease activity"/>
    <property type="evidence" value="ECO:0007669"/>
    <property type="project" value="UniProtKB-KW"/>
</dbReference>
<evidence type="ECO:0000313" key="4">
    <source>
        <dbReference type="Proteomes" id="UP000290545"/>
    </source>
</evidence>
<dbReference type="SUPFAM" id="SSF56219">
    <property type="entry name" value="DNase I-like"/>
    <property type="match status" value="1"/>
</dbReference>
<dbReference type="InterPro" id="IPR036691">
    <property type="entry name" value="Endo/exonu/phosph_ase_sf"/>
</dbReference>
<reference evidence="3 4" key="1">
    <citation type="submission" date="2019-01" db="EMBL/GenBank/DDBJ databases">
        <title>Filimonas sp. strain TTM-71.</title>
        <authorList>
            <person name="Chen W.-M."/>
        </authorList>
    </citation>
    <scope>NUCLEOTIDE SEQUENCE [LARGE SCALE GENOMIC DNA]</scope>
    <source>
        <strain evidence="3 4">TTM-71</strain>
    </source>
</reference>
<dbReference type="PANTHER" id="PTHR14859">
    <property type="entry name" value="CALCOFLUOR WHITE HYPERSENSITIVE PROTEIN PRECURSOR"/>
    <property type="match status" value="1"/>
</dbReference>
<proteinExistence type="predicted"/>
<dbReference type="GO" id="GO:0006506">
    <property type="term" value="P:GPI anchor biosynthetic process"/>
    <property type="evidence" value="ECO:0007669"/>
    <property type="project" value="TreeGrafter"/>
</dbReference>
<feature type="domain" description="Endonuclease/exonuclease/phosphatase" evidence="2">
    <location>
        <begin position="62"/>
        <end position="284"/>
    </location>
</feature>
<dbReference type="InterPro" id="IPR005135">
    <property type="entry name" value="Endo/exonuclease/phosphatase"/>
</dbReference>
<gene>
    <name evidence="3" type="ORF">ESB13_13365</name>
</gene>
<keyword evidence="3" id="KW-0540">Nuclease</keyword>
<dbReference type="GO" id="GO:0004519">
    <property type="term" value="F:endonuclease activity"/>
    <property type="evidence" value="ECO:0007669"/>
    <property type="project" value="UniProtKB-KW"/>
</dbReference>